<evidence type="ECO:0000256" key="2">
    <source>
        <dbReference type="ARBA" id="ARBA00022618"/>
    </source>
</evidence>
<keyword evidence="5 8" id="KW-0472">Membrane</keyword>
<proteinExistence type="predicted"/>
<dbReference type="PROSITE" id="PS51257">
    <property type="entry name" value="PROKAR_LIPOPROTEIN"/>
    <property type="match status" value="1"/>
</dbReference>
<keyword evidence="1" id="KW-1003">Cell membrane</keyword>
<dbReference type="PANTHER" id="PTHR37485">
    <property type="entry name" value="CELL DIVISION PROTEIN FTSB"/>
    <property type="match status" value="1"/>
</dbReference>
<keyword evidence="4 8" id="KW-1133">Transmembrane helix</keyword>
<dbReference type="GO" id="GO:0043093">
    <property type="term" value="P:FtsZ-dependent cytokinesis"/>
    <property type="evidence" value="ECO:0007669"/>
    <property type="project" value="TreeGrafter"/>
</dbReference>
<evidence type="ECO:0000256" key="4">
    <source>
        <dbReference type="ARBA" id="ARBA00022989"/>
    </source>
</evidence>
<dbReference type="STRING" id="96561.Dole_2326"/>
<protein>
    <submittedName>
        <fullName evidence="9">Septum formation initiator</fullName>
    </submittedName>
</protein>
<gene>
    <name evidence="9" type="ordered locus">Dole_2326</name>
</gene>
<evidence type="ECO:0000256" key="3">
    <source>
        <dbReference type="ARBA" id="ARBA00022692"/>
    </source>
</evidence>
<evidence type="ECO:0000256" key="6">
    <source>
        <dbReference type="ARBA" id="ARBA00023306"/>
    </source>
</evidence>
<evidence type="ECO:0000256" key="7">
    <source>
        <dbReference type="SAM" id="Coils"/>
    </source>
</evidence>
<organism evidence="9 10">
    <name type="scientific">Desulfosudis oleivorans (strain DSM 6200 / JCM 39069 / Hxd3)</name>
    <name type="common">Desulfococcus oleovorans</name>
    <dbReference type="NCBI Taxonomy" id="96561"/>
    <lineage>
        <taxon>Bacteria</taxon>
        <taxon>Pseudomonadati</taxon>
        <taxon>Thermodesulfobacteriota</taxon>
        <taxon>Desulfobacteria</taxon>
        <taxon>Desulfobacterales</taxon>
        <taxon>Desulfosudaceae</taxon>
        <taxon>Desulfosudis</taxon>
    </lineage>
</organism>
<dbReference type="InterPro" id="IPR023081">
    <property type="entry name" value="Cell_div_FtsB"/>
</dbReference>
<feature type="transmembrane region" description="Helical" evidence="8">
    <location>
        <begin position="12"/>
        <end position="31"/>
    </location>
</feature>
<dbReference type="PANTHER" id="PTHR37485:SF1">
    <property type="entry name" value="CELL DIVISION PROTEIN FTSB"/>
    <property type="match status" value="1"/>
</dbReference>
<dbReference type="InterPro" id="IPR007060">
    <property type="entry name" value="FtsL/DivIC"/>
</dbReference>
<dbReference type="HOGENOM" id="CLU_134863_1_2_7"/>
<dbReference type="GO" id="GO:0030428">
    <property type="term" value="C:cell septum"/>
    <property type="evidence" value="ECO:0007669"/>
    <property type="project" value="TreeGrafter"/>
</dbReference>
<dbReference type="KEGG" id="dol:Dole_2326"/>
<keyword evidence="10" id="KW-1185">Reference proteome</keyword>
<evidence type="ECO:0000313" key="9">
    <source>
        <dbReference type="EMBL" id="ABW68130.1"/>
    </source>
</evidence>
<sequence>MIQWLKNNVNRILLALAGLFACFMVGVILFADNGFLDYRRLQAKNEAVVQENIRMQQENMEMHRLVKRLKEDLDYIEHVARKELGMVGRNEQVYTLKKSGALHDK</sequence>
<evidence type="ECO:0000313" key="10">
    <source>
        <dbReference type="Proteomes" id="UP000008561"/>
    </source>
</evidence>
<feature type="coiled-coil region" evidence="7">
    <location>
        <begin position="38"/>
        <end position="72"/>
    </location>
</feature>
<dbReference type="OrthoDB" id="5520945at2"/>
<dbReference type="Pfam" id="PF04977">
    <property type="entry name" value="DivIC"/>
    <property type="match status" value="1"/>
</dbReference>
<keyword evidence="3 8" id="KW-0812">Transmembrane</keyword>
<dbReference type="eggNOG" id="COG2919">
    <property type="taxonomic scope" value="Bacteria"/>
</dbReference>
<dbReference type="Proteomes" id="UP000008561">
    <property type="component" value="Chromosome"/>
</dbReference>
<dbReference type="EMBL" id="CP000859">
    <property type="protein sequence ID" value="ABW68130.1"/>
    <property type="molecule type" value="Genomic_DNA"/>
</dbReference>
<evidence type="ECO:0000256" key="1">
    <source>
        <dbReference type="ARBA" id="ARBA00022475"/>
    </source>
</evidence>
<dbReference type="AlphaFoldDB" id="A8ZV40"/>
<keyword evidence="2" id="KW-0132">Cell division</keyword>
<reference evidence="9 10" key="1">
    <citation type="submission" date="2007-10" db="EMBL/GenBank/DDBJ databases">
        <title>Complete sequence of Desulfococcus oleovorans Hxd3.</title>
        <authorList>
            <consortium name="US DOE Joint Genome Institute"/>
            <person name="Copeland A."/>
            <person name="Lucas S."/>
            <person name="Lapidus A."/>
            <person name="Barry K."/>
            <person name="Glavina del Rio T."/>
            <person name="Dalin E."/>
            <person name="Tice H."/>
            <person name="Pitluck S."/>
            <person name="Kiss H."/>
            <person name="Brettin T."/>
            <person name="Bruce D."/>
            <person name="Detter J.C."/>
            <person name="Han C."/>
            <person name="Schmutz J."/>
            <person name="Larimer F."/>
            <person name="Land M."/>
            <person name="Hauser L."/>
            <person name="Kyrpides N."/>
            <person name="Kim E."/>
            <person name="Wawrik B."/>
            <person name="Richardson P."/>
        </authorList>
    </citation>
    <scope>NUCLEOTIDE SEQUENCE [LARGE SCALE GENOMIC DNA]</scope>
    <source>
        <strain evidence="10">DSM 6200 / JCM 39069 / Hxd3</strain>
    </source>
</reference>
<accession>A8ZV40</accession>
<dbReference type="RefSeq" id="WP_012175742.1">
    <property type="nucleotide sequence ID" value="NC_009943.1"/>
</dbReference>
<keyword evidence="6" id="KW-0131">Cell cycle</keyword>
<evidence type="ECO:0000256" key="8">
    <source>
        <dbReference type="SAM" id="Phobius"/>
    </source>
</evidence>
<name>A8ZV40_DESOH</name>
<evidence type="ECO:0000256" key="5">
    <source>
        <dbReference type="ARBA" id="ARBA00023136"/>
    </source>
</evidence>
<keyword evidence="7" id="KW-0175">Coiled coil</keyword>